<protein>
    <submittedName>
        <fullName evidence="1">Uncharacterized protein</fullName>
    </submittedName>
</protein>
<evidence type="ECO:0000313" key="1">
    <source>
        <dbReference type="EMBL" id="STD10330.1"/>
    </source>
</evidence>
<name>A0A376EK66_CHRCU</name>
<dbReference type="EMBL" id="UFVQ01000003">
    <property type="protein sequence ID" value="STD10330.1"/>
    <property type="molecule type" value="Genomic_DNA"/>
</dbReference>
<proteinExistence type="predicted"/>
<gene>
    <name evidence="1" type="ORF">NCTC13533_04812</name>
</gene>
<dbReference type="Proteomes" id="UP000255224">
    <property type="component" value="Unassembled WGS sequence"/>
</dbReference>
<dbReference type="AlphaFoldDB" id="A0A376EK66"/>
<organism evidence="1 2">
    <name type="scientific">Chryseobacterium carnipullorum</name>
    <dbReference type="NCBI Taxonomy" id="1124835"/>
    <lineage>
        <taxon>Bacteria</taxon>
        <taxon>Pseudomonadati</taxon>
        <taxon>Bacteroidota</taxon>
        <taxon>Flavobacteriia</taxon>
        <taxon>Flavobacteriales</taxon>
        <taxon>Weeksellaceae</taxon>
        <taxon>Chryseobacterium group</taxon>
        <taxon>Chryseobacterium</taxon>
    </lineage>
</organism>
<evidence type="ECO:0000313" key="2">
    <source>
        <dbReference type="Proteomes" id="UP000255224"/>
    </source>
</evidence>
<reference evidence="1 2" key="1">
    <citation type="submission" date="2018-06" db="EMBL/GenBank/DDBJ databases">
        <authorList>
            <consortium name="Pathogen Informatics"/>
            <person name="Doyle S."/>
        </authorList>
    </citation>
    <scope>NUCLEOTIDE SEQUENCE [LARGE SCALE GENOMIC DNA]</scope>
    <source>
        <strain evidence="1 2">NCTC13533</strain>
    </source>
</reference>
<sequence length="38" mass="4274">MRKENAVSIAVIGFTGVCSAQNMKKEMICSNNSTFWYN</sequence>
<accession>A0A376EK66</accession>